<protein>
    <submittedName>
        <fullName evidence="1">Uncharacterized protein</fullName>
    </submittedName>
</protein>
<keyword evidence="2" id="KW-1185">Reference proteome</keyword>
<evidence type="ECO:0000313" key="2">
    <source>
        <dbReference type="Proteomes" id="UP001501556"/>
    </source>
</evidence>
<sequence length="41" mass="4350">MGDNYTQAGQNAAANQQWATAQRLGNAEAAERIAAKFRAAL</sequence>
<proteinExistence type="predicted"/>
<accession>A0ABP7P7N7</accession>
<reference evidence="2" key="1">
    <citation type="journal article" date="2019" name="Int. J. Syst. Evol. Microbiol.">
        <title>The Global Catalogue of Microorganisms (GCM) 10K type strain sequencing project: providing services to taxonomists for standard genome sequencing and annotation.</title>
        <authorList>
            <consortium name="The Broad Institute Genomics Platform"/>
            <consortium name="The Broad Institute Genome Sequencing Center for Infectious Disease"/>
            <person name="Wu L."/>
            <person name="Ma J."/>
        </authorList>
    </citation>
    <scope>NUCLEOTIDE SEQUENCE [LARGE SCALE GENOMIC DNA]</scope>
    <source>
        <strain evidence="2">JCM 17217</strain>
    </source>
</reference>
<gene>
    <name evidence="1" type="ORF">GCM10022407_04890</name>
</gene>
<name>A0ABP7P7N7_9BACT</name>
<dbReference type="Proteomes" id="UP001501556">
    <property type="component" value="Unassembled WGS sequence"/>
</dbReference>
<dbReference type="RefSeq" id="WP_345120615.1">
    <property type="nucleotide sequence ID" value="NZ_BAABDI010000002.1"/>
</dbReference>
<comment type="caution">
    <text evidence="1">The sequence shown here is derived from an EMBL/GenBank/DDBJ whole genome shotgun (WGS) entry which is preliminary data.</text>
</comment>
<dbReference type="EMBL" id="BAABDI010000002">
    <property type="protein sequence ID" value="GAA3961020.1"/>
    <property type="molecule type" value="Genomic_DNA"/>
</dbReference>
<evidence type="ECO:0000313" key="1">
    <source>
        <dbReference type="EMBL" id="GAA3961020.1"/>
    </source>
</evidence>
<organism evidence="1 2">
    <name type="scientific">Hymenobacter antarcticus</name>
    <dbReference type="NCBI Taxonomy" id="486270"/>
    <lineage>
        <taxon>Bacteria</taxon>
        <taxon>Pseudomonadati</taxon>
        <taxon>Bacteroidota</taxon>
        <taxon>Cytophagia</taxon>
        <taxon>Cytophagales</taxon>
        <taxon>Hymenobacteraceae</taxon>
        <taxon>Hymenobacter</taxon>
    </lineage>
</organism>